<feature type="compositionally biased region" description="Basic and acidic residues" evidence="1">
    <location>
        <begin position="10"/>
        <end position="22"/>
    </location>
</feature>
<accession>A0A9N9J216</accession>
<evidence type="ECO:0000256" key="1">
    <source>
        <dbReference type="SAM" id="MobiDB-lite"/>
    </source>
</evidence>
<evidence type="ECO:0000313" key="2">
    <source>
        <dbReference type="EMBL" id="CAG8760122.1"/>
    </source>
</evidence>
<keyword evidence="3" id="KW-1185">Reference proteome</keyword>
<dbReference type="AlphaFoldDB" id="A0A9N9J216"/>
<feature type="region of interest" description="Disordered" evidence="1">
    <location>
        <begin position="1"/>
        <end position="22"/>
    </location>
</feature>
<feature type="non-terminal residue" evidence="2">
    <location>
        <position position="1"/>
    </location>
</feature>
<feature type="non-terminal residue" evidence="2">
    <location>
        <position position="79"/>
    </location>
</feature>
<reference evidence="2" key="1">
    <citation type="submission" date="2021-06" db="EMBL/GenBank/DDBJ databases">
        <authorList>
            <person name="Kallberg Y."/>
            <person name="Tangrot J."/>
            <person name="Rosling A."/>
        </authorList>
    </citation>
    <scope>NUCLEOTIDE SEQUENCE</scope>
    <source>
        <strain evidence="2">CL551</strain>
    </source>
</reference>
<dbReference type="Proteomes" id="UP000789342">
    <property type="component" value="Unassembled WGS sequence"/>
</dbReference>
<comment type="caution">
    <text evidence="2">The sequence shown here is derived from an EMBL/GenBank/DDBJ whole genome shotgun (WGS) entry which is preliminary data.</text>
</comment>
<evidence type="ECO:0000313" key="3">
    <source>
        <dbReference type="Proteomes" id="UP000789342"/>
    </source>
</evidence>
<proteinExistence type="predicted"/>
<protein>
    <submittedName>
        <fullName evidence="2">15525_t:CDS:1</fullName>
    </submittedName>
</protein>
<gene>
    <name evidence="2" type="ORF">AMORRO_LOCUS15852</name>
</gene>
<organism evidence="2 3">
    <name type="scientific">Acaulospora morrowiae</name>
    <dbReference type="NCBI Taxonomy" id="94023"/>
    <lineage>
        <taxon>Eukaryota</taxon>
        <taxon>Fungi</taxon>
        <taxon>Fungi incertae sedis</taxon>
        <taxon>Mucoromycota</taxon>
        <taxon>Glomeromycotina</taxon>
        <taxon>Glomeromycetes</taxon>
        <taxon>Diversisporales</taxon>
        <taxon>Acaulosporaceae</taxon>
        <taxon>Acaulospora</taxon>
    </lineage>
</organism>
<sequence>ESVSNGIRQRNGEKKLLHESKSSESIETILPFTSLMSLEESISGERGPATEQRSSITYKERSGKYREDVFDFTVDESDK</sequence>
<feature type="region of interest" description="Disordered" evidence="1">
    <location>
        <begin position="41"/>
        <end position="60"/>
    </location>
</feature>
<name>A0A9N9J216_9GLOM</name>
<dbReference type="EMBL" id="CAJVPV010040355">
    <property type="protein sequence ID" value="CAG8760122.1"/>
    <property type="molecule type" value="Genomic_DNA"/>
</dbReference>